<comment type="caution">
    <text evidence="5">The sequence shown here is derived from an EMBL/GenBank/DDBJ whole genome shotgun (WGS) entry which is preliminary data.</text>
</comment>
<dbReference type="EMBL" id="JAIPUX010000035">
    <property type="protein sequence ID" value="KAH0631127.1"/>
    <property type="molecule type" value="Genomic_DNA"/>
</dbReference>
<evidence type="ECO:0000259" key="3">
    <source>
        <dbReference type="Pfam" id="PF01108"/>
    </source>
</evidence>
<dbReference type="InterPro" id="IPR036116">
    <property type="entry name" value="FN3_sf"/>
</dbReference>
<dbReference type="InterPro" id="IPR015373">
    <property type="entry name" value="Interferon/interleukin_rcp_dom"/>
</dbReference>
<feature type="domain" description="Fibronectin type-III" evidence="3">
    <location>
        <begin position="6"/>
        <end position="101"/>
    </location>
</feature>
<gene>
    <name evidence="5" type="ORF">JD844_005263</name>
</gene>
<sequence length="580" mass="65943">MKELLVFLMLCSLVENSRTERSPFIIKAAFLSTNFENIFTWESEEETSPGTLYYVQYKKYGKAWQEKSECQNITRRFCNLTRETENFSENFYARVRAFIHNCCASDWVMSSRFFPLKDTIIGNPEVKCIPSVQSIKFFIQPPYTPLRDEDNQTLTVADIFSQLGNAVQYQIMMFSQKTKQKWVKMVSSEEFEITDLDAGTEYNGTIHIKTSDKTSKPYVFRVRTLPVLIFGMLYYLIDRNIKRYTSEQPTALAEHFLIPYNLSKSAQDVPEMQIMPQISHHLLGTLGENQKLFGLTETAYQEQAKLPSLESVTPPAVPADHLPVAYAPQIVKHNPSCTTDATPSTLTYGLCIQGTSCTNKMNSPPKPAMEPDSCAENTANSGLYKAQKPEQIKSGSWMMNKAQQETENAEQLYQENTQDTMTPQARTVQSNQHRYDTLLEESVGKRIGSYRKQPVELLPSSPEISQNTILEADPLLPSQTQSLLLQGDHQNVCQDHNTGQWVGWDTLAWDASQWQPFGCQTTDCVNPESHGLETEPDSLRNTIPNTLDSAQNSGLFTNLFRDLELKIQWDHGPDENAVLY</sequence>
<feature type="region of interest" description="Disordered" evidence="1">
    <location>
        <begin position="362"/>
        <end position="381"/>
    </location>
</feature>
<dbReference type="Pfam" id="PF09294">
    <property type="entry name" value="Interfer-bind"/>
    <property type="match status" value="1"/>
</dbReference>
<evidence type="ECO:0000256" key="2">
    <source>
        <dbReference type="SAM" id="SignalP"/>
    </source>
</evidence>
<evidence type="ECO:0000313" key="6">
    <source>
        <dbReference type="Proteomes" id="UP000826234"/>
    </source>
</evidence>
<reference evidence="5 6" key="1">
    <citation type="journal article" date="2022" name="Gigascience">
        <title>A chromosome-level genome assembly and annotation of the desert horned lizard, Phrynosoma platyrhinos, provides insight into chromosomal rearrangements among reptiles.</title>
        <authorList>
            <person name="Koochekian N."/>
            <person name="Ascanio A."/>
            <person name="Farleigh K."/>
            <person name="Card D.C."/>
            <person name="Schield D.R."/>
            <person name="Castoe T.A."/>
            <person name="Jezkova T."/>
        </authorList>
    </citation>
    <scope>NUCLEOTIDE SEQUENCE [LARGE SCALE GENOMIC DNA]</scope>
    <source>
        <strain evidence="5">NK-2021</strain>
    </source>
</reference>
<dbReference type="InterPro" id="IPR050650">
    <property type="entry name" value="Type-II_Cytokine-TF_Rcpt"/>
</dbReference>
<evidence type="ECO:0000313" key="5">
    <source>
        <dbReference type="EMBL" id="KAH0631127.1"/>
    </source>
</evidence>
<keyword evidence="2" id="KW-0732">Signal</keyword>
<feature type="chain" id="PRO_5046969484" description="Interleukin-22 receptor subunit alpha-1" evidence="2">
    <location>
        <begin position="20"/>
        <end position="580"/>
    </location>
</feature>
<dbReference type="PANTHER" id="PTHR20859:SF53">
    <property type="entry name" value="INTERLEUKIN-22 RECEPTOR SUBUNIT ALPHA-1"/>
    <property type="match status" value="1"/>
</dbReference>
<proteinExistence type="predicted"/>
<protein>
    <recommendedName>
        <fullName evidence="7">Interleukin-22 receptor subunit alpha-1</fullName>
    </recommendedName>
</protein>
<dbReference type="Pfam" id="PF01108">
    <property type="entry name" value="Tissue_fac"/>
    <property type="match status" value="1"/>
</dbReference>
<accession>A0ABQ7TNU1</accession>
<keyword evidence="6" id="KW-1185">Reference proteome</keyword>
<dbReference type="SUPFAM" id="SSF49265">
    <property type="entry name" value="Fibronectin type III"/>
    <property type="match status" value="2"/>
</dbReference>
<feature type="domain" description="Interferon/interleukin receptor" evidence="4">
    <location>
        <begin position="119"/>
        <end position="202"/>
    </location>
</feature>
<dbReference type="InterPro" id="IPR003961">
    <property type="entry name" value="FN3_dom"/>
</dbReference>
<dbReference type="PANTHER" id="PTHR20859">
    <property type="entry name" value="INTERFERON/INTERLEUKIN RECEPTOR"/>
    <property type="match status" value="1"/>
</dbReference>
<dbReference type="InterPro" id="IPR013783">
    <property type="entry name" value="Ig-like_fold"/>
</dbReference>
<evidence type="ECO:0000256" key="1">
    <source>
        <dbReference type="SAM" id="MobiDB-lite"/>
    </source>
</evidence>
<dbReference type="Proteomes" id="UP000826234">
    <property type="component" value="Unassembled WGS sequence"/>
</dbReference>
<evidence type="ECO:0008006" key="7">
    <source>
        <dbReference type="Google" id="ProtNLM"/>
    </source>
</evidence>
<name>A0ABQ7TNU1_PHRPL</name>
<evidence type="ECO:0000259" key="4">
    <source>
        <dbReference type="Pfam" id="PF09294"/>
    </source>
</evidence>
<organism evidence="5 6">
    <name type="scientific">Phrynosoma platyrhinos</name>
    <name type="common">Desert horned lizard</name>
    <dbReference type="NCBI Taxonomy" id="52577"/>
    <lineage>
        <taxon>Eukaryota</taxon>
        <taxon>Metazoa</taxon>
        <taxon>Chordata</taxon>
        <taxon>Craniata</taxon>
        <taxon>Vertebrata</taxon>
        <taxon>Euteleostomi</taxon>
        <taxon>Lepidosauria</taxon>
        <taxon>Squamata</taxon>
        <taxon>Bifurcata</taxon>
        <taxon>Unidentata</taxon>
        <taxon>Episquamata</taxon>
        <taxon>Toxicofera</taxon>
        <taxon>Iguania</taxon>
        <taxon>Phrynosomatidae</taxon>
        <taxon>Phrynosomatinae</taxon>
        <taxon>Phrynosoma</taxon>
    </lineage>
</organism>
<dbReference type="Gene3D" id="2.60.40.10">
    <property type="entry name" value="Immunoglobulins"/>
    <property type="match status" value="2"/>
</dbReference>
<feature type="signal peptide" evidence="2">
    <location>
        <begin position="1"/>
        <end position="19"/>
    </location>
</feature>